<organism evidence="2 3">
    <name type="scientific">Porphyridium purpureum</name>
    <name type="common">Red alga</name>
    <name type="synonym">Porphyridium cruentum</name>
    <dbReference type="NCBI Taxonomy" id="35688"/>
    <lineage>
        <taxon>Eukaryota</taxon>
        <taxon>Rhodophyta</taxon>
        <taxon>Bangiophyceae</taxon>
        <taxon>Porphyridiales</taxon>
        <taxon>Porphyridiaceae</taxon>
        <taxon>Porphyridium</taxon>
    </lineage>
</organism>
<proteinExistence type="predicted"/>
<reference evidence="3" key="1">
    <citation type="journal article" date="2019" name="Nat. Commun.">
        <title>Expansion of phycobilisome linker gene families in mesophilic red algae.</title>
        <authorList>
            <person name="Lee J."/>
            <person name="Kim D."/>
            <person name="Bhattacharya D."/>
            <person name="Yoon H.S."/>
        </authorList>
    </citation>
    <scope>NUCLEOTIDE SEQUENCE [LARGE SCALE GENOMIC DNA]</scope>
    <source>
        <strain evidence="3">CCMP 1328</strain>
    </source>
</reference>
<keyword evidence="3" id="KW-1185">Reference proteome</keyword>
<dbReference type="SUPFAM" id="SSF51294">
    <property type="entry name" value="Hedgehog/intein (Hint) domain"/>
    <property type="match status" value="1"/>
</dbReference>
<protein>
    <submittedName>
        <fullName evidence="2">Uncharacterized protein</fullName>
    </submittedName>
</protein>
<feature type="region of interest" description="Disordered" evidence="1">
    <location>
        <begin position="162"/>
        <end position="182"/>
    </location>
</feature>
<gene>
    <name evidence="2" type="ORF">FVE85_6085</name>
</gene>
<dbReference type="InterPro" id="IPR036844">
    <property type="entry name" value="Hint_dom_sf"/>
</dbReference>
<evidence type="ECO:0000256" key="1">
    <source>
        <dbReference type="SAM" id="MobiDB-lite"/>
    </source>
</evidence>
<evidence type="ECO:0000313" key="2">
    <source>
        <dbReference type="EMBL" id="KAA8498500.1"/>
    </source>
</evidence>
<dbReference type="AlphaFoldDB" id="A0A5J4Z5I1"/>
<comment type="caution">
    <text evidence="2">The sequence shown here is derived from an EMBL/GenBank/DDBJ whole genome shotgun (WGS) entry which is preliminary data.</text>
</comment>
<accession>A0A5J4Z5I1</accession>
<sequence length="182" mass="19742">MKVTAFLGAGTVSLGDGFSKAMSELELGNRVLVSPTEICWVIVWGHKQASVASSDYVRVEWKFDKHLTLSKGRFTSSNRKLVPSHALRVGVMMQETEFNTSVPIVFVQYFANAKGLCKSHVAHGAIMVNCVLVSTHSVLPRAAHARLLVKRLQSALGLSAQGGSLDDQTPSFSPQNIVMTSK</sequence>
<feature type="compositionally biased region" description="Polar residues" evidence="1">
    <location>
        <begin position="166"/>
        <end position="182"/>
    </location>
</feature>
<evidence type="ECO:0000313" key="3">
    <source>
        <dbReference type="Proteomes" id="UP000324585"/>
    </source>
</evidence>
<name>A0A5J4Z5I1_PORPP</name>
<dbReference type="Proteomes" id="UP000324585">
    <property type="component" value="Unassembled WGS sequence"/>
</dbReference>
<dbReference type="Gene3D" id="2.170.16.10">
    <property type="entry name" value="Hedgehog/Intein (Hint) domain"/>
    <property type="match status" value="1"/>
</dbReference>
<dbReference type="EMBL" id="VRMN01000001">
    <property type="protein sequence ID" value="KAA8498500.1"/>
    <property type="molecule type" value="Genomic_DNA"/>
</dbReference>